<dbReference type="InterPro" id="IPR020084">
    <property type="entry name" value="NUDIX_hydrolase_CS"/>
</dbReference>
<protein>
    <recommendedName>
        <fullName evidence="4">NAD(+) diphosphatase</fullName>
        <ecNumber evidence="4">3.6.1.22</ecNumber>
    </recommendedName>
</protein>
<gene>
    <name evidence="11" type="ORF">DC094_07730</name>
</gene>
<comment type="cofactor">
    <cofactor evidence="1">
        <name>Mg(2+)</name>
        <dbReference type="ChEBI" id="CHEBI:18420"/>
    </cofactor>
</comment>
<dbReference type="PROSITE" id="PS51462">
    <property type="entry name" value="NUDIX"/>
    <property type="match status" value="1"/>
</dbReference>
<reference evidence="11 12" key="1">
    <citation type="submission" date="2018-04" db="EMBL/GenBank/DDBJ databases">
        <title>Thalassorhabdus spongiae gen. nov., sp. nov., isolated from a marine sponge in South-West Iceland.</title>
        <authorList>
            <person name="Knobloch S."/>
            <person name="Daussin A."/>
            <person name="Johannsson R."/>
            <person name="Marteinsson V.T."/>
        </authorList>
    </citation>
    <scope>NUCLEOTIDE SEQUENCE [LARGE SCALE GENOMIC DNA]</scope>
    <source>
        <strain evidence="11 12">Hp12</strain>
    </source>
</reference>
<sequence>MNQANFFSRVSLDRTGEKRHNQQWLVKKLLDEKSLFYLCHGEQWLGIPEKGLVACFHQQVAKLLKHLDSWVFLGTVPCSSETDCCQEGALSKGEIAEFALDISHLDLSDSELEKLPGEWCYPRELAMVSSERQGSLLAMASTLLHWHRRHQFCGCCGNKTTLEAGGHEILCSNLDCQHKTYPRIDPSVIMLVHDQTSCLLGRQEQWQAGRFSTLAGYVEPAESLEQAVAREVMEESGIKIIDPIYHSSQPWPFPNSLMLAFTATPVSRDITLHDQELAEARWFTRQEIVDQLNSGELKLPPTIAVARQLIEDWFNQGWDTSLSNIIQSVEAEKS</sequence>
<dbReference type="Pfam" id="PF00293">
    <property type="entry name" value="NUDIX"/>
    <property type="match status" value="1"/>
</dbReference>
<accession>A0A2V1GZU7</accession>
<evidence type="ECO:0000256" key="7">
    <source>
        <dbReference type="ARBA" id="ARBA00022842"/>
    </source>
</evidence>
<evidence type="ECO:0000256" key="9">
    <source>
        <dbReference type="ARBA" id="ARBA00023679"/>
    </source>
</evidence>
<comment type="similarity">
    <text evidence="3">Belongs to the Nudix hydrolase family. NudC subfamily.</text>
</comment>
<evidence type="ECO:0000256" key="6">
    <source>
        <dbReference type="ARBA" id="ARBA00022801"/>
    </source>
</evidence>
<dbReference type="GO" id="GO:0005829">
    <property type="term" value="C:cytosol"/>
    <property type="evidence" value="ECO:0007669"/>
    <property type="project" value="TreeGrafter"/>
</dbReference>
<dbReference type="GO" id="GO:0046872">
    <property type="term" value="F:metal ion binding"/>
    <property type="evidence" value="ECO:0007669"/>
    <property type="project" value="UniProtKB-KW"/>
</dbReference>
<evidence type="ECO:0000313" key="12">
    <source>
        <dbReference type="Proteomes" id="UP000244906"/>
    </source>
</evidence>
<feature type="domain" description="Nudix hydrolase" evidence="10">
    <location>
        <begin position="182"/>
        <end position="305"/>
    </location>
</feature>
<dbReference type="SUPFAM" id="SSF55811">
    <property type="entry name" value="Nudix"/>
    <property type="match status" value="1"/>
</dbReference>
<dbReference type="CDD" id="cd03429">
    <property type="entry name" value="NUDIX_NADH_pyrophosphatase_Nudt13"/>
    <property type="match status" value="1"/>
</dbReference>
<evidence type="ECO:0000256" key="4">
    <source>
        <dbReference type="ARBA" id="ARBA00012381"/>
    </source>
</evidence>
<dbReference type="InterPro" id="IPR049734">
    <property type="entry name" value="NudC-like_C"/>
</dbReference>
<evidence type="ECO:0000259" key="10">
    <source>
        <dbReference type="PROSITE" id="PS51462"/>
    </source>
</evidence>
<dbReference type="AlphaFoldDB" id="A0A2V1GZU7"/>
<dbReference type="EMBL" id="QDDL01000002">
    <property type="protein sequence ID" value="PVZ70464.1"/>
    <property type="molecule type" value="Genomic_DNA"/>
</dbReference>
<dbReference type="GO" id="GO:0035529">
    <property type="term" value="F:NADH pyrophosphatase activity"/>
    <property type="evidence" value="ECO:0007669"/>
    <property type="project" value="TreeGrafter"/>
</dbReference>
<dbReference type="PANTHER" id="PTHR42904">
    <property type="entry name" value="NUDIX HYDROLASE, NUDC SUBFAMILY"/>
    <property type="match status" value="1"/>
</dbReference>
<dbReference type="Gene3D" id="3.90.79.20">
    <property type="match status" value="1"/>
</dbReference>
<dbReference type="Gene3D" id="3.90.79.10">
    <property type="entry name" value="Nucleoside Triphosphate Pyrophosphohydrolase"/>
    <property type="match status" value="1"/>
</dbReference>
<dbReference type="OrthoDB" id="9791656at2"/>
<name>A0A2V1GZU7_9GAMM</name>
<dbReference type="InterPro" id="IPR000086">
    <property type="entry name" value="NUDIX_hydrolase_dom"/>
</dbReference>
<evidence type="ECO:0000256" key="5">
    <source>
        <dbReference type="ARBA" id="ARBA00022723"/>
    </source>
</evidence>
<dbReference type="InterPro" id="IPR050241">
    <property type="entry name" value="NAD-cap_RNA_hydrolase_NudC"/>
</dbReference>
<dbReference type="EC" id="3.6.1.22" evidence="4"/>
<comment type="caution">
    <text evidence="11">The sequence shown here is derived from an EMBL/GenBank/DDBJ whole genome shotgun (WGS) entry which is preliminary data.</text>
</comment>
<evidence type="ECO:0000256" key="8">
    <source>
        <dbReference type="ARBA" id="ARBA00023027"/>
    </source>
</evidence>
<dbReference type="RefSeq" id="WP_116686537.1">
    <property type="nucleotide sequence ID" value="NZ_CAWNYD010000002.1"/>
</dbReference>
<keyword evidence="5" id="KW-0479">Metal-binding</keyword>
<dbReference type="PROSITE" id="PS00893">
    <property type="entry name" value="NUDIX_BOX"/>
    <property type="match status" value="1"/>
</dbReference>
<evidence type="ECO:0000256" key="1">
    <source>
        <dbReference type="ARBA" id="ARBA00001946"/>
    </source>
</evidence>
<dbReference type="Proteomes" id="UP000244906">
    <property type="component" value="Unassembled WGS sequence"/>
</dbReference>
<keyword evidence="12" id="KW-1185">Reference proteome</keyword>
<dbReference type="GO" id="GO:0019677">
    <property type="term" value="P:NAD+ catabolic process"/>
    <property type="evidence" value="ECO:0007669"/>
    <property type="project" value="TreeGrafter"/>
</dbReference>
<keyword evidence="8" id="KW-0520">NAD</keyword>
<dbReference type="NCBIfam" id="NF001299">
    <property type="entry name" value="PRK00241.1"/>
    <property type="match status" value="1"/>
</dbReference>
<keyword evidence="7" id="KW-0460">Magnesium</keyword>
<dbReference type="PANTHER" id="PTHR42904:SF6">
    <property type="entry name" value="NAD-CAPPED RNA HYDROLASE NUDT12"/>
    <property type="match status" value="1"/>
</dbReference>
<dbReference type="GO" id="GO:0006742">
    <property type="term" value="P:NADP+ catabolic process"/>
    <property type="evidence" value="ECO:0007669"/>
    <property type="project" value="TreeGrafter"/>
</dbReference>
<evidence type="ECO:0000256" key="2">
    <source>
        <dbReference type="ARBA" id="ARBA00001947"/>
    </source>
</evidence>
<comment type="catalytic activity">
    <reaction evidence="9">
        <text>a 5'-end NAD(+)-phospho-ribonucleoside in mRNA + H2O = a 5'-end phospho-adenosine-phospho-ribonucleoside in mRNA + beta-nicotinamide D-ribonucleotide + 2 H(+)</text>
        <dbReference type="Rhea" id="RHEA:60876"/>
        <dbReference type="Rhea" id="RHEA-COMP:15698"/>
        <dbReference type="Rhea" id="RHEA-COMP:15719"/>
        <dbReference type="ChEBI" id="CHEBI:14649"/>
        <dbReference type="ChEBI" id="CHEBI:15377"/>
        <dbReference type="ChEBI" id="CHEBI:15378"/>
        <dbReference type="ChEBI" id="CHEBI:144029"/>
        <dbReference type="ChEBI" id="CHEBI:144051"/>
    </reaction>
    <physiologicalReaction direction="left-to-right" evidence="9">
        <dbReference type="Rhea" id="RHEA:60877"/>
    </physiologicalReaction>
</comment>
<proteinExistence type="inferred from homology"/>
<evidence type="ECO:0000256" key="3">
    <source>
        <dbReference type="ARBA" id="ARBA00009595"/>
    </source>
</evidence>
<organism evidence="11 12">
    <name type="scientific">Pelagibaculum spongiae</name>
    <dbReference type="NCBI Taxonomy" id="2080658"/>
    <lineage>
        <taxon>Bacteria</taxon>
        <taxon>Pseudomonadati</taxon>
        <taxon>Pseudomonadota</taxon>
        <taxon>Gammaproteobacteria</taxon>
        <taxon>Oceanospirillales</taxon>
        <taxon>Pelagibaculum</taxon>
    </lineage>
</organism>
<dbReference type="InterPro" id="IPR015797">
    <property type="entry name" value="NUDIX_hydrolase-like_dom_sf"/>
</dbReference>
<evidence type="ECO:0000313" key="11">
    <source>
        <dbReference type="EMBL" id="PVZ70464.1"/>
    </source>
</evidence>
<keyword evidence="6" id="KW-0378">Hydrolase</keyword>
<comment type="cofactor">
    <cofactor evidence="2">
        <name>Zn(2+)</name>
        <dbReference type="ChEBI" id="CHEBI:29105"/>
    </cofactor>
</comment>